<name>K6UMQ1_9MICO</name>
<proteinExistence type="predicted"/>
<organism evidence="1 2">
    <name type="scientific">Austwickia chelonae NBRC 105200</name>
    <dbReference type="NCBI Taxonomy" id="1184607"/>
    <lineage>
        <taxon>Bacteria</taxon>
        <taxon>Bacillati</taxon>
        <taxon>Actinomycetota</taxon>
        <taxon>Actinomycetes</taxon>
        <taxon>Micrococcales</taxon>
        <taxon>Dermatophilaceae</taxon>
        <taxon>Austwickia</taxon>
    </lineage>
</organism>
<dbReference type="eggNOG" id="ENOG5032TUF">
    <property type="taxonomic scope" value="Bacteria"/>
</dbReference>
<dbReference type="Proteomes" id="UP000008495">
    <property type="component" value="Unassembled WGS sequence"/>
</dbReference>
<reference evidence="1 2" key="1">
    <citation type="submission" date="2012-08" db="EMBL/GenBank/DDBJ databases">
        <title>Whole genome shotgun sequence of Austwickia chelonae NBRC 105200.</title>
        <authorList>
            <person name="Yoshida I."/>
            <person name="Hosoyama A."/>
            <person name="Tsuchikane K."/>
            <person name="Katsumata H."/>
            <person name="Ando Y."/>
            <person name="Ohji S."/>
            <person name="Hamada M."/>
            <person name="Tamura T."/>
            <person name="Yamazoe A."/>
            <person name="Yamazaki S."/>
            <person name="Fujita N."/>
        </authorList>
    </citation>
    <scope>NUCLEOTIDE SEQUENCE [LARGE SCALE GENOMIC DNA]</scope>
    <source>
        <strain evidence="1 2">NBRC 105200</strain>
    </source>
</reference>
<gene>
    <name evidence="1" type="ORF">AUCHE_08_05520</name>
</gene>
<accession>K6UMQ1</accession>
<comment type="caution">
    <text evidence="1">The sequence shown here is derived from an EMBL/GenBank/DDBJ whole genome shotgun (WGS) entry which is preliminary data.</text>
</comment>
<dbReference type="AlphaFoldDB" id="K6UMQ1"/>
<keyword evidence="2" id="KW-1185">Reference proteome</keyword>
<sequence>MSPSLQHMHPPLVQCAIETERYVAGAGWDQPVRLFALVDTAKLVAAEPALAHQLKNLDDQALSAIEQEDLPPADPLEDFLAMLAWPADVDGVAMAVERLVVPPDAEADLPEDPDEAAQILAEHPDRVDVRLLVAVTRDGESTCLLRQRPHDSDDKVAIGQDIAPELVAALAATLQV</sequence>
<evidence type="ECO:0000313" key="2">
    <source>
        <dbReference type="Proteomes" id="UP000008495"/>
    </source>
</evidence>
<protein>
    <submittedName>
        <fullName evidence="1">Uncharacterized protein</fullName>
    </submittedName>
</protein>
<evidence type="ECO:0000313" key="1">
    <source>
        <dbReference type="EMBL" id="GAB78306.1"/>
    </source>
</evidence>
<dbReference type="STRING" id="100225.SAMN05421595_0822"/>
<dbReference type="NCBIfam" id="NF040618">
    <property type="entry name" value="PPA1309_fam"/>
    <property type="match status" value="1"/>
</dbReference>
<dbReference type="EMBL" id="BAGZ01000008">
    <property type="protein sequence ID" value="GAB78306.1"/>
    <property type="molecule type" value="Genomic_DNA"/>
</dbReference>
<dbReference type="InterPro" id="IPR047681">
    <property type="entry name" value="PPA1309-like"/>
</dbReference>
<dbReference type="RefSeq" id="WP_006503061.1">
    <property type="nucleotide sequence ID" value="NZ_BAGZ01000008.1"/>
</dbReference>